<dbReference type="PANTHER" id="PTHR13235">
    <property type="entry name" value="SINGLE-STRAND SELECTIVE MONOFUNCTIONAL URACIL DNA GLYCOSYLASE"/>
    <property type="match status" value="1"/>
</dbReference>
<comment type="similarity">
    <text evidence="1">Belongs to the uracil-DNA glycosylase (UDG) superfamily. SMUG1 family.</text>
</comment>
<gene>
    <name evidence="7" type="ORF">H5P30_08025</name>
</gene>
<dbReference type="FunFam" id="3.40.470.10:FF:000005">
    <property type="entry name" value="Single-strand selective monofunctional uracil DNA glycosylase"/>
    <property type="match status" value="1"/>
</dbReference>
<dbReference type="CDD" id="cd19374">
    <property type="entry name" value="UDG-F3_SMUG1-like"/>
    <property type="match status" value="1"/>
</dbReference>
<evidence type="ECO:0000256" key="2">
    <source>
        <dbReference type="ARBA" id="ARBA00022763"/>
    </source>
</evidence>
<evidence type="ECO:0000313" key="7">
    <source>
        <dbReference type="EMBL" id="MBC2601723.1"/>
    </source>
</evidence>
<dbReference type="GO" id="GO:0006284">
    <property type="term" value="P:base-excision repair"/>
    <property type="evidence" value="ECO:0007669"/>
    <property type="project" value="InterPro"/>
</dbReference>
<reference evidence="7 8" key="1">
    <citation type="submission" date="2020-07" db="EMBL/GenBank/DDBJ databases">
        <authorList>
            <person name="Feng X."/>
        </authorList>
    </citation>
    <scope>NUCLEOTIDE SEQUENCE [LARGE SCALE GENOMIC DNA]</scope>
    <source>
        <strain evidence="7 8">JCM14086</strain>
    </source>
</reference>
<dbReference type="Gene3D" id="3.40.470.10">
    <property type="entry name" value="Uracil-DNA glycosylase-like domain"/>
    <property type="match status" value="1"/>
</dbReference>
<keyword evidence="3" id="KW-0378">Hydrolase</keyword>
<keyword evidence="5" id="KW-0234">DNA repair</keyword>
<dbReference type="Proteomes" id="UP000525652">
    <property type="component" value="Unassembled WGS sequence"/>
</dbReference>
<evidence type="ECO:0000256" key="5">
    <source>
        <dbReference type="ARBA" id="ARBA00023204"/>
    </source>
</evidence>
<evidence type="ECO:0000259" key="6">
    <source>
        <dbReference type="Pfam" id="PF03167"/>
    </source>
</evidence>
<dbReference type="Pfam" id="PF03167">
    <property type="entry name" value="UDG"/>
    <property type="match status" value="1"/>
</dbReference>
<evidence type="ECO:0000256" key="4">
    <source>
        <dbReference type="ARBA" id="ARBA00023125"/>
    </source>
</evidence>
<dbReference type="InterPro" id="IPR005122">
    <property type="entry name" value="Uracil-DNA_glycosylase-like"/>
</dbReference>
<dbReference type="EMBL" id="JACHVA010000074">
    <property type="protein sequence ID" value="MBC2601723.1"/>
    <property type="molecule type" value="Genomic_DNA"/>
</dbReference>
<keyword evidence="8" id="KW-1185">Reference proteome</keyword>
<dbReference type="InterPro" id="IPR039134">
    <property type="entry name" value="SMUG1"/>
</dbReference>
<sequence>MSEGLIEATLELSREVDALSFAEPTAYVYNPLSYAWQAHETYLKKWGQGRKRAIFLGMNPGPWGMAQIGVPFGEIELARDWVGIDCPVGKPDPEHPKRPIEGFACKRSEVSGRRLWGMFKEKFGTPEKFFADNFVLNYCPLVFMEESGRNRTPDKLPAEERQPLDEACDRFLQRALQELDPEFLVGVGAYAEKCLLRNADKGKVMRILHPSPASPIANRDWPEAAVKVLDEAGVW</sequence>
<dbReference type="InterPro" id="IPR036895">
    <property type="entry name" value="Uracil-DNA_glycosylase-like_sf"/>
</dbReference>
<evidence type="ECO:0000313" key="8">
    <source>
        <dbReference type="Proteomes" id="UP000525652"/>
    </source>
</evidence>
<comment type="caution">
    <text evidence="7">The sequence shown here is derived from an EMBL/GenBank/DDBJ whole genome shotgun (WGS) entry which is preliminary data.</text>
</comment>
<dbReference type="PANTHER" id="PTHR13235:SF2">
    <property type="entry name" value="SINGLE-STRAND SELECTIVE MONOFUNCTIONAL URACIL DNA GLYCOSYLASE"/>
    <property type="match status" value="1"/>
</dbReference>
<keyword evidence="2" id="KW-0227">DNA damage</keyword>
<evidence type="ECO:0000256" key="1">
    <source>
        <dbReference type="ARBA" id="ARBA00007889"/>
    </source>
</evidence>
<dbReference type="GO" id="GO:0017065">
    <property type="term" value="F:single-strand selective uracil DNA N-glycosylase activity"/>
    <property type="evidence" value="ECO:0007669"/>
    <property type="project" value="InterPro"/>
</dbReference>
<protein>
    <submittedName>
        <fullName evidence="7">Single-stranded DNA-binding protein</fullName>
    </submittedName>
</protein>
<dbReference type="RefSeq" id="WP_185692432.1">
    <property type="nucleotide sequence ID" value="NZ_JACHVA010000074.1"/>
</dbReference>
<dbReference type="SUPFAM" id="SSF52141">
    <property type="entry name" value="Uracil-DNA glycosylase-like"/>
    <property type="match status" value="1"/>
</dbReference>
<dbReference type="GO" id="GO:0003677">
    <property type="term" value="F:DNA binding"/>
    <property type="evidence" value="ECO:0007669"/>
    <property type="project" value="UniProtKB-KW"/>
</dbReference>
<accession>A0A7X1AZB9</accession>
<organism evidence="7 8">
    <name type="scientific">Puniceicoccus vermicola</name>
    <dbReference type="NCBI Taxonomy" id="388746"/>
    <lineage>
        <taxon>Bacteria</taxon>
        <taxon>Pseudomonadati</taxon>
        <taxon>Verrucomicrobiota</taxon>
        <taxon>Opitutia</taxon>
        <taxon>Puniceicoccales</taxon>
        <taxon>Puniceicoccaceae</taxon>
        <taxon>Puniceicoccus</taxon>
    </lineage>
</organism>
<dbReference type="GO" id="GO:0000703">
    <property type="term" value="F:oxidized pyrimidine nucleobase lesion DNA N-glycosylase activity"/>
    <property type="evidence" value="ECO:0007669"/>
    <property type="project" value="TreeGrafter"/>
</dbReference>
<name>A0A7X1AZB9_9BACT</name>
<dbReference type="AlphaFoldDB" id="A0A7X1AZB9"/>
<keyword evidence="4 7" id="KW-0238">DNA-binding</keyword>
<feature type="domain" description="Uracil-DNA glycosylase-like" evidence="6">
    <location>
        <begin position="47"/>
        <end position="217"/>
    </location>
</feature>
<evidence type="ECO:0000256" key="3">
    <source>
        <dbReference type="ARBA" id="ARBA00022801"/>
    </source>
</evidence>
<proteinExistence type="inferred from homology"/>